<dbReference type="Proteomes" id="UP001230504">
    <property type="component" value="Unassembled WGS sequence"/>
</dbReference>
<reference evidence="1" key="1">
    <citation type="submission" date="2021-06" db="EMBL/GenBank/DDBJ databases">
        <title>Comparative genomics, transcriptomics and evolutionary studies reveal genomic signatures of adaptation to plant cell wall in hemibiotrophic fungi.</title>
        <authorList>
            <consortium name="DOE Joint Genome Institute"/>
            <person name="Baroncelli R."/>
            <person name="Diaz J.F."/>
            <person name="Benocci T."/>
            <person name="Peng M."/>
            <person name="Battaglia E."/>
            <person name="Haridas S."/>
            <person name="Andreopoulos W."/>
            <person name="Labutti K."/>
            <person name="Pangilinan J."/>
            <person name="Floch G.L."/>
            <person name="Makela M.R."/>
            <person name="Henrissat B."/>
            <person name="Grigoriev I.V."/>
            <person name="Crouch J.A."/>
            <person name="De Vries R.P."/>
            <person name="Sukno S.A."/>
            <person name="Thon M.R."/>
        </authorList>
    </citation>
    <scope>NUCLEOTIDE SEQUENCE</scope>
    <source>
        <strain evidence="1">CBS 125086</strain>
    </source>
</reference>
<organism evidence="1 2">
    <name type="scientific">Colletotrichum navitas</name>
    <dbReference type="NCBI Taxonomy" id="681940"/>
    <lineage>
        <taxon>Eukaryota</taxon>
        <taxon>Fungi</taxon>
        <taxon>Dikarya</taxon>
        <taxon>Ascomycota</taxon>
        <taxon>Pezizomycotina</taxon>
        <taxon>Sordariomycetes</taxon>
        <taxon>Hypocreomycetidae</taxon>
        <taxon>Glomerellales</taxon>
        <taxon>Glomerellaceae</taxon>
        <taxon>Colletotrichum</taxon>
        <taxon>Colletotrichum graminicola species complex</taxon>
    </lineage>
</organism>
<dbReference type="AlphaFoldDB" id="A0AAD8UZG1"/>
<dbReference type="EMBL" id="JAHLJV010000069">
    <property type="protein sequence ID" value="KAK1579230.1"/>
    <property type="molecule type" value="Genomic_DNA"/>
</dbReference>
<gene>
    <name evidence="1" type="ORF">LY79DRAFT_564732</name>
</gene>
<dbReference type="GeneID" id="85442925"/>
<comment type="caution">
    <text evidence="1">The sequence shown here is derived from an EMBL/GenBank/DDBJ whole genome shotgun (WGS) entry which is preliminary data.</text>
</comment>
<proteinExistence type="predicted"/>
<protein>
    <submittedName>
        <fullName evidence="1">Uncharacterized protein</fullName>
    </submittedName>
</protein>
<name>A0AAD8UZG1_9PEZI</name>
<keyword evidence="2" id="KW-1185">Reference proteome</keyword>
<evidence type="ECO:0000313" key="1">
    <source>
        <dbReference type="EMBL" id="KAK1579230.1"/>
    </source>
</evidence>
<dbReference type="RefSeq" id="XP_060410381.1">
    <property type="nucleotide sequence ID" value="XM_060558685.1"/>
</dbReference>
<sequence>MVNLTAHFSILISVLQLTIVIMLPLILATFAGLAAAQSTPWPKFGNWTEAVNGYDYILSGPATLGKKTDFELERCQYVWKDLNKRTNATDNYLPAPYPAERCMDLLYERKSAIGDGGFLDIFAKDIEEAKRFWYDVNDNSTLDDPATWKAVECRALVHLPNVTAWAFSAWSASPFADAANNRANAEHYFKHSDHTGTLGMSHILEGWGGIITNFTIPNYSPQTCAQRPMVRPLPEFAIKACGDKNLVDEQSTTFGVLNIAARDVLGCDGKKNVDIYASIWYGSGISEEHLEAERQHVIIEIINMSQKAQEDIESGRFAVPTPPTS</sequence>
<evidence type="ECO:0000313" key="2">
    <source>
        <dbReference type="Proteomes" id="UP001230504"/>
    </source>
</evidence>
<accession>A0AAD8UZG1</accession>